<name>A0A9X0A0W4_9CNID</name>
<evidence type="ECO:0000313" key="2">
    <source>
        <dbReference type="EMBL" id="KAJ7390788.1"/>
    </source>
</evidence>
<keyword evidence="3" id="KW-1185">Reference proteome</keyword>
<dbReference type="EMBL" id="MU825411">
    <property type="protein sequence ID" value="KAJ7390788.1"/>
    <property type="molecule type" value="Genomic_DNA"/>
</dbReference>
<feature type="region of interest" description="Disordered" evidence="1">
    <location>
        <begin position="33"/>
        <end position="69"/>
    </location>
</feature>
<proteinExistence type="predicted"/>
<comment type="caution">
    <text evidence="2">The sequence shown here is derived from an EMBL/GenBank/DDBJ whole genome shotgun (WGS) entry which is preliminary data.</text>
</comment>
<reference evidence="2" key="1">
    <citation type="submission" date="2023-01" db="EMBL/GenBank/DDBJ databases">
        <title>Genome assembly of the deep-sea coral Lophelia pertusa.</title>
        <authorList>
            <person name="Herrera S."/>
            <person name="Cordes E."/>
        </authorList>
    </citation>
    <scope>NUCLEOTIDE SEQUENCE</scope>
    <source>
        <strain evidence="2">USNM1676648</strain>
        <tissue evidence="2">Polyp</tissue>
    </source>
</reference>
<organism evidence="2 3">
    <name type="scientific">Desmophyllum pertusum</name>
    <dbReference type="NCBI Taxonomy" id="174260"/>
    <lineage>
        <taxon>Eukaryota</taxon>
        <taxon>Metazoa</taxon>
        <taxon>Cnidaria</taxon>
        <taxon>Anthozoa</taxon>
        <taxon>Hexacorallia</taxon>
        <taxon>Scleractinia</taxon>
        <taxon>Caryophylliina</taxon>
        <taxon>Caryophylliidae</taxon>
        <taxon>Desmophyllum</taxon>
    </lineage>
</organism>
<feature type="compositionally biased region" description="Acidic residues" evidence="1">
    <location>
        <begin position="96"/>
        <end position="105"/>
    </location>
</feature>
<sequence>MMSEGSRVDNGRRMEAACNKLIDIELNALNGREISSQDNAEQPSSITQTTPRFAELSSSKDSSREEQYIDQAKLNRASLYSRITNKEETTQSTTLELDEREEDREENNLTENKELLAKTPPETEKEEGNYEELICLVRQFYVERPINPAAIAYQNIETC</sequence>
<dbReference type="Proteomes" id="UP001163046">
    <property type="component" value="Unassembled WGS sequence"/>
</dbReference>
<evidence type="ECO:0000256" key="1">
    <source>
        <dbReference type="SAM" id="MobiDB-lite"/>
    </source>
</evidence>
<feature type="compositionally biased region" description="Polar residues" evidence="1">
    <location>
        <begin position="33"/>
        <end position="60"/>
    </location>
</feature>
<dbReference type="OrthoDB" id="5989009at2759"/>
<accession>A0A9X0A0W4</accession>
<gene>
    <name evidence="2" type="ORF">OS493_022346</name>
</gene>
<protein>
    <submittedName>
        <fullName evidence="2">Uncharacterized protein</fullName>
    </submittedName>
</protein>
<evidence type="ECO:0000313" key="3">
    <source>
        <dbReference type="Proteomes" id="UP001163046"/>
    </source>
</evidence>
<dbReference type="AlphaFoldDB" id="A0A9X0A0W4"/>
<feature type="region of interest" description="Disordered" evidence="1">
    <location>
        <begin position="83"/>
        <end position="112"/>
    </location>
</feature>